<dbReference type="Proteomes" id="UP000539052">
    <property type="component" value="Unassembled WGS sequence"/>
</dbReference>
<evidence type="ECO:0000313" key="6">
    <source>
        <dbReference type="Proteomes" id="UP000539052"/>
    </source>
</evidence>
<reference evidence="5 6" key="1">
    <citation type="submission" date="2020-03" db="EMBL/GenBank/DDBJ databases">
        <title>Genome Sequence of industrial isolate, B5A.</title>
        <authorList>
            <person name="Sharma S."/>
            <person name="Patil P.B."/>
            <person name="Korpole S."/>
        </authorList>
    </citation>
    <scope>NUCLEOTIDE SEQUENCE [LARGE SCALE GENOMIC DNA]</scope>
    <source>
        <strain evidence="5 6">PI-S10-B5A</strain>
    </source>
</reference>
<evidence type="ECO:0000256" key="1">
    <source>
        <dbReference type="ARBA" id="ARBA00022448"/>
    </source>
</evidence>
<sequence length="250" mass="27842">MLKVKNVTLRFGGLVANNDVSMEVRDGKITGLIGPNGAGKTTFFNCISGVYTPNEGKIIFEGKEIQGYRPYQINKAGISRTYQIINLFKKMKVYENVIVGMHSRLNSRVTDSLFKTKKEREEEKKAYEKALELLDFVGLLELKDEPAGSLSYGKQRLLEICRALASDPKILLLDEPAAGMNGTEKNELDVLCKKIVERGVSILIIEHDMKLMMGLADYMYVLNYGKLLAEGAPLEIQNNPAVIEAYLGGE</sequence>
<protein>
    <submittedName>
        <fullName evidence="5">ABC transporter ATP-binding protein</fullName>
    </submittedName>
</protein>
<dbReference type="PROSITE" id="PS50893">
    <property type="entry name" value="ABC_TRANSPORTER_2"/>
    <property type="match status" value="1"/>
</dbReference>
<name>A0ABX1VQL2_9FIRM</name>
<dbReference type="Pfam" id="PF12399">
    <property type="entry name" value="BCA_ABC_TP_C"/>
    <property type="match status" value="1"/>
</dbReference>
<feature type="domain" description="ABC transporter" evidence="4">
    <location>
        <begin position="2"/>
        <end position="249"/>
    </location>
</feature>
<dbReference type="CDD" id="cd03219">
    <property type="entry name" value="ABC_Mj1267_LivG_branched"/>
    <property type="match status" value="1"/>
</dbReference>
<evidence type="ECO:0000313" key="5">
    <source>
        <dbReference type="EMBL" id="NNJ30719.1"/>
    </source>
</evidence>
<keyword evidence="2" id="KW-0547">Nucleotide-binding</keyword>
<dbReference type="GO" id="GO:0005524">
    <property type="term" value="F:ATP binding"/>
    <property type="evidence" value="ECO:0007669"/>
    <property type="project" value="UniProtKB-KW"/>
</dbReference>
<dbReference type="RefSeq" id="WP_170821909.1">
    <property type="nucleotide sequence ID" value="NZ_JAAOXG010000024.1"/>
</dbReference>
<dbReference type="Gene3D" id="3.40.50.300">
    <property type="entry name" value="P-loop containing nucleotide triphosphate hydrolases"/>
    <property type="match status" value="1"/>
</dbReference>
<evidence type="ECO:0000259" key="4">
    <source>
        <dbReference type="PROSITE" id="PS50893"/>
    </source>
</evidence>
<organism evidence="5 6">
    <name type="scientific">Lacrimispora defluvii</name>
    <dbReference type="NCBI Taxonomy" id="2719233"/>
    <lineage>
        <taxon>Bacteria</taxon>
        <taxon>Bacillati</taxon>
        <taxon>Bacillota</taxon>
        <taxon>Clostridia</taxon>
        <taxon>Lachnospirales</taxon>
        <taxon>Lachnospiraceae</taxon>
        <taxon>Lacrimispora</taxon>
    </lineage>
</organism>
<comment type="caution">
    <text evidence="5">The sequence shown here is derived from an EMBL/GenBank/DDBJ whole genome shotgun (WGS) entry which is preliminary data.</text>
</comment>
<dbReference type="Pfam" id="PF00005">
    <property type="entry name" value="ABC_tran"/>
    <property type="match status" value="1"/>
</dbReference>
<evidence type="ECO:0000256" key="2">
    <source>
        <dbReference type="ARBA" id="ARBA00022741"/>
    </source>
</evidence>
<dbReference type="InterPro" id="IPR032823">
    <property type="entry name" value="BCA_ABC_TP_C"/>
</dbReference>
<proteinExistence type="predicted"/>
<gene>
    <name evidence="5" type="ORF">G9470_13080</name>
</gene>
<accession>A0ABX1VQL2</accession>
<dbReference type="InterPro" id="IPR051120">
    <property type="entry name" value="ABC_AA/LPS_Transport"/>
</dbReference>
<dbReference type="EMBL" id="JAAOXG010000024">
    <property type="protein sequence ID" value="NNJ30719.1"/>
    <property type="molecule type" value="Genomic_DNA"/>
</dbReference>
<dbReference type="InterPro" id="IPR003439">
    <property type="entry name" value="ABC_transporter-like_ATP-bd"/>
</dbReference>
<keyword evidence="6" id="KW-1185">Reference proteome</keyword>
<dbReference type="InterPro" id="IPR003593">
    <property type="entry name" value="AAA+_ATPase"/>
</dbReference>
<dbReference type="InterPro" id="IPR027417">
    <property type="entry name" value="P-loop_NTPase"/>
</dbReference>
<dbReference type="SMART" id="SM00382">
    <property type="entry name" value="AAA"/>
    <property type="match status" value="1"/>
</dbReference>
<dbReference type="PANTHER" id="PTHR45772">
    <property type="entry name" value="CONSERVED COMPONENT OF ABC TRANSPORTER FOR NATURAL AMINO ACIDS-RELATED"/>
    <property type="match status" value="1"/>
</dbReference>
<dbReference type="SUPFAM" id="SSF52540">
    <property type="entry name" value="P-loop containing nucleoside triphosphate hydrolases"/>
    <property type="match status" value="1"/>
</dbReference>
<dbReference type="PANTHER" id="PTHR45772:SF7">
    <property type="entry name" value="AMINO ACID ABC TRANSPORTER ATP-BINDING PROTEIN"/>
    <property type="match status" value="1"/>
</dbReference>
<keyword evidence="1" id="KW-0813">Transport</keyword>
<keyword evidence="3 5" id="KW-0067">ATP-binding</keyword>
<evidence type="ECO:0000256" key="3">
    <source>
        <dbReference type="ARBA" id="ARBA00022840"/>
    </source>
</evidence>